<feature type="compositionally biased region" description="Polar residues" evidence="1">
    <location>
        <begin position="24"/>
        <end position="50"/>
    </location>
</feature>
<dbReference type="EMBL" id="MU006568">
    <property type="protein sequence ID" value="KAF2748579.1"/>
    <property type="molecule type" value="Genomic_DNA"/>
</dbReference>
<evidence type="ECO:0000256" key="1">
    <source>
        <dbReference type="SAM" id="MobiDB-lite"/>
    </source>
</evidence>
<feature type="compositionally biased region" description="Basic and acidic residues" evidence="1">
    <location>
        <begin position="90"/>
        <end position="107"/>
    </location>
</feature>
<feature type="region of interest" description="Disordered" evidence="1">
    <location>
        <begin position="1"/>
        <end position="125"/>
    </location>
</feature>
<protein>
    <submittedName>
        <fullName evidence="2">Uncharacterized protein</fullName>
    </submittedName>
</protein>
<proteinExistence type="predicted"/>
<organism evidence="2 3">
    <name type="scientific">Sporormia fimetaria CBS 119925</name>
    <dbReference type="NCBI Taxonomy" id="1340428"/>
    <lineage>
        <taxon>Eukaryota</taxon>
        <taxon>Fungi</taxon>
        <taxon>Dikarya</taxon>
        <taxon>Ascomycota</taxon>
        <taxon>Pezizomycotina</taxon>
        <taxon>Dothideomycetes</taxon>
        <taxon>Pleosporomycetidae</taxon>
        <taxon>Pleosporales</taxon>
        <taxon>Sporormiaceae</taxon>
        <taxon>Sporormia</taxon>
    </lineage>
</organism>
<feature type="compositionally biased region" description="Low complexity" evidence="1">
    <location>
        <begin position="13"/>
        <end position="23"/>
    </location>
</feature>
<evidence type="ECO:0000313" key="3">
    <source>
        <dbReference type="Proteomes" id="UP000799440"/>
    </source>
</evidence>
<sequence length="125" mass="13365">MRTSTQLLRALRTRPVTPSTSTRAFSISPSLAKNKDGSLSTSSHVNTSNLPDDKHTMDKANDNDTYDVQTSGVKDAMNSAKKNNTGGAATEDRDSQDTVAKTKRENPEAPDPAIGMQDERGGRGA</sequence>
<keyword evidence="3" id="KW-1185">Reference proteome</keyword>
<reference evidence="2" key="1">
    <citation type="journal article" date="2020" name="Stud. Mycol.">
        <title>101 Dothideomycetes genomes: a test case for predicting lifestyles and emergence of pathogens.</title>
        <authorList>
            <person name="Haridas S."/>
            <person name="Albert R."/>
            <person name="Binder M."/>
            <person name="Bloem J."/>
            <person name="Labutti K."/>
            <person name="Salamov A."/>
            <person name="Andreopoulos B."/>
            <person name="Baker S."/>
            <person name="Barry K."/>
            <person name="Bills G."/>
            <person name="Bluhm B."/>
            <person name="Cannon C."/>
            <person name="Castanera R."/>
            <person name="Culley D."/>
            <person name="Daum C."/>
            <person name="Ezra D."/>
            <person name="Gonzalez J."/>
            <person name="Henrissat B."/>
            <person name="Kuo A."/>
            <person name="Liang C."/>
            <person name="Lipzen A."/>
            <person name="Lutzoni F."/>
            <person name="Magnuson J."/>
            <person name="Mondo S."/>
            <person name="Nolan M."/>
            <person name="Ohm R."/>
            <person name="Pangilinan J."/>
            <person name="Park H.-J."/>
            <person name="Ramirez L."/>
            <person name="Alfaro M."/>
            <person name="Sun H."/>
            <person name="Tritt A."/>
            <person name="Yoshinaga Y."/>
            <person name="Zwiers L.-H."/>
            <person name="Turgeon B."/>
            <person name="Goodwin S."/>
            <person name="Spatafora J."/>
            <person name="Crous P."/>
            <person name="Grigoriev I."/>
        </authorList>
    </citation>
    <scope>NUCLEOTIDE SEQUENCE</scope>
    <source>
        <strain evidence="2">CBS 119925</strain>
    </source>
</reference>
<dbReference type="OrthoDB" id="3945172at2759"/>
<dbReference type="Proteomes" id="UP000799440">
    <property type="component" value="Unassembled WGS sequence"/>
</dbReference>
<feature type="compositionally biased region" description="Basic and acidic residues" evidence="1">
    <location>
        <begin position="51"/>
        <end position="62"/>
    </location>
</feature>
<dbReference type="AlphaFoldDB" id="A0A6A6VFN3"/>
<name>A0A6A6VFN3_9PLEO</name>
<accession>A0A6A6VFN3</accession>
<gene>
    <name evidence="2" type="ORF">M011DRAFT_331471</name>
</gene>
<evidence type="ECO:0000313" key="2">
    <source>
        <dbReference type="EMBL" id="KAF2748579.1"/>
    </source>
</evidence>